<proteinExistence type="inferred from homology"/>
<dbReference type="PANTHER" id="PTHR43133:SF25">
    <property type="entry name" value="RNA POLYMERASE SIGMA FACTOR RFAY-RELATED"/>
    <property type="match status" value="1"/>
</dbReference>
<dbReference type="AlphaFoldDB" id="A0A4R5B8X4"/>
<dbReference type="InterPro" id="IPR013249">
    <property type="entry name" value="RNA_pol_sigma70_r4_t2"/>
</dbReference>
<gene>
    <name evidence="7" type="ORF">E1298_23455</name>
</gene>
<sequence length="206" mass="23111">MNVSVSTPPPRLDGEPAGEVRDAVLIERSRTDPERFAPLFDRHAVSIHRYIAQRLGADTADDLMAETFLVAFRQRHRYDVSRLDARPWLFGIATNLMARHRAAEVRKYRLLARSSVQGRPLDEAAVQQVIDRVDAQGLHGALASGLAALPRRLRDVLLLFAWAELSYDEIAQALDIPVGTVRSRLFRARRRLRDALGGDGSEEVQP</sequence>
<organism evidence="7 8">
    <name type="scientific">Actinomadura rubrisoli</name>
    <dbReference type="NCBI Taxonomy" id="2530368"/>
    <lineage>
        <taxon>Bacteria</taxon>
        <taxon>Bacillati</taxon>
        <taxon>Actinomycetota</taxon>
        <taxon>Actinomycetes</taxon>
        <taxon>Streptosporangiales</taxon>
        <taxon>Thermomonosporaceae</taxon>
        <taxon>Actinomadura</taxon>
    </lineage>
</organism>
<dbReference type="Proteomes" id="UP000294513">
    <property type="component" value="Unassembled WGS sequence"/>
</dbReference>
<dbReference type="GO" id="GO:0006352">
    <property type="term" value="P:DNA-templated transcription initiation"/>
    <property type="evidence" value="ECO:0007669"/>
    <property type="project" value="InterPro"/>
</dbReference>
<feature type="domain" description="RNA polymerase sigma factor 70 region 4 type 2" evidence="6">
    <location>
        <begin position="142"/>
        <end position="192"/>
    </location>
</feature>
<keyword evidence="3" id="KW-0731">Sigma factor</keyword>
<evidence type="ECO:0000259" key="5">
    <source>
        <dbReference type="Pfam" id="PF04542"/>
    </source>
</evidence>
<protein>
    <submittedName>
        <fullName evidence="7">RNA polymerase sigma factor</fullName>
    </submittedName>
</protein>
<evidence type="ECO:0000256" key="3">
    <source>
        <dbReference type="ARBA" id="ARBA00023082"/>
    </source>
</evidence>
<dbReference type="InterPro" id="IPR036388">
    <property type="entry name" value="WH-like_DNA-bd_sf"/>
</dbReference>
<dbReference type="PANTHER" id="PTHR43133">
    <property type="entry name" value="RNA POLYMERASE ECF-TYPE SIGMA FACTO"/>
    <property type="match status" value="1"/>
</dbReference>
<dbReference type="InterPro" id="IPR007627">
    <property type="entry name" value="RNA_pol_sigma70_r2"/>
</dbReference>
<dbReference type="Pfam" id="PF08281">
    <property type="entry name" value="Sigma70_r4_2"/>
    <property type="match status" value="1"/>
</dbReference>
<evidence type="ECO:0000259" key="6">
    <source>
        <dbReference type="Pfam" id="PF08281"/>
    </source>
</evidence>
<dbReference type="NCBIfam" id="TIGR02937">
    <property type="entry name" value="sigma70-ECF"/>
    <property type="match status" value="1"/>
</dbReference>
<evidence type="ECO:0000256" key="1">
    <source>
        <dbReference type="ARBA" id="ARBA00010641"/>
    </source>
</evidence>
<evidence type="ECO:0000313" key="8">
    <source>
        <dbReference type="Proteomes" id="UP000294513"/>
    </source>
</evidence>
<dbReference type="SUPFAM" id="SSF88946">
    <property type="entry name" value="Sigma2 domain of RNA polymerase sigma factors"/>
    <property type="match status" value="1"/>
</dbReference>
<accession>A0A4R5B8X4</accession>
<evidence type="ECO:0000256" key="2">
    <source>
        <dbReference type="ARBA" id="ARBA00023015"/>
    </source>
</evidence>
<dbReference type="Gene3D" id="1.10.10.10">
    <property type="entry name" value="Winged helix-like DNA-binding domain superfamily/Winged helix DNA-binding domain"/>
    <property type="match status" value="1"/>
</dbReference>
<dbReference type="InterPro" id="IPR013324">
    <property type="entry name" value="RNA_pol_sigma_r3/r4-like"/>
</dbReference>
<evidence type="ECO:0000256" key="4">
    <source>
        <dbReference type="ARBA" id="ARBA00023163"/>
    </source>
</evidence>
<dbReference type="InterPro" id="IPR039425">
    <property type="entry name" value="RNA_pol_sigma-70-like"/>
</dbReference>
<reference evidence="7 8" key="1">
    <citation type="submission" date="2019-03" db="EMBL/GenBank/DDBJ databases">
        <title>Draft genome sequences of novel Actinobacteria.</title>
        <authorList>
            <person name="Sahin N."/>
            <person name="Ay H."/>
            <person name="Saygin H."/>
        </authorList>
    </citation>
    <scope>NUCLEOTIDE SEQUENCE [LARGE SCALE GENOMIC DNA]</scope>
    <source>
        <strain evidence="7 8">H3C3</strain>
    </source>
</reference>
<dbReference type="InterPro" id="IPR013325">
    <property type="entry name" value="RNA_pol_sigma_r2"/>
</dbReference>
<feature type="domain" description="RNA polymerase sigma-70 region 2" evidence="5">
    <location>
        <begin position="39"/>
        <end position="104"/>
    </location>
</feature>
<dbReference type="EMBL" id="SMKU01000131">
    <property type="protein sequence ID" value="TDD81915.1"/>
    <property type="molecule type" value="Genomic_DNA"/>
</dbReference>
<dbReference type="GO" id="GO:0003677">
    <property type="term" value="F:DNA binding"/>
    <property type="evidence" value="ECO:0007669"/>
    <property type="project" value="InterPro"/>
</dbReference>
<dbReference type="Gene3D" id="1.10.1740.10">
    <property type="match status" value="1"/>
</dbReference>
<dbReference type="Pfam" id="PF04542">
    <property type="entry name" value="Sigma70_r2"/>
    <property type="match status" value="1"/>
</dbReference>
<keyword evidence="2" id="KW-0805">Transcription regulation</keyword>
<comment type="similarity">
    <text evidence="1">Belongs to the sigma-70 factor family. ECF subfamily.</text>
</comment>
<keyword evidence="4" id="KW-0804">Transcription</keyword>
<dbReference type="SUPFAM" id="SSF88659">
    <property type="entry name" value="Sigma3 and sigma4 domains of RNA polymerase sigma factors"/>
    <property type="match status" value="1"/>
</dbReference>
<evidence type="ECO:0000313" key="7">
    <source>
        <dbReference type="EMBL" id="TDD81915.1"/>
    </source>
</evidence>
<keyword evidence="8" id="KW-1185">Reference proteome</keyword>
<comment type="caution">
    <text evidence="7">The sequence shown here is derived from an EMBL/GenBank/DDBJ whole genome shotgun (WGS) entry which is preliminary data.</text>
</comment>
<dbReference type="InterPro" id="IPR014284">
    <property type="entry name" value="RNA_pol_sigma-70_dom"/>
</dbReference>
<name>A0A4R5B8X4_9ACTN</name>
<dbReference type="OrthoDB" id="5518337at2"/>
<dbReference type="GO" id="GO:0016987">
    <property type="term" value="F:sigma factor activity"/>
    <property type="evidence" value="ECO:0007669"/>
    <property type="project" value="UniProtKB-KW"/>
</dbReference>